<gene>
    <name evidence="1" type="ORF">FRX31_007271</name>
</gene>
<proteinExistence type="predicted"/>
<dbReference type="AlphaFoldDB" id="A0A7J6X0D7"/>
<name>A0A7J6X0D7_THATH</name>
<evidence type="ECO:0000313" key="1">
    <source>
        <dbReference type="EMBL" id="KAF5203144.1"/>
    </source>
</evidence>
<organism evidence="1 2">
    <name type="scientific">Thalictrum thalictroides</name>
    <name type="common">Rue-anemone</name>
    <name type="synonym">Anemone thalictroides</name>
    <dbReference type="NCBI Taxonomy" id="46969"/>
    <lineage>
        <taxon>Eukaryota</taxon>
        <taxon>Viridiplantae</taxon>
        <taxon>Streptophyta</taxon>
        <taxon>Embryophyta</taxon>
        <taxon>Tracheophyta</taxon>
        <taxon>Spermatophyta</taxon>
        <taxon>Magnoliopsida</taxon>
        <taxon>Ranunculales</taxon>
        <taxon>Ranunculaceae</taxon>
        <taxon>Thalictroideae</taxon>
        <taxon>Thalictrum</taxon>
    </lineage>
</organism>
<accession>A0A7J6X0D7</accession>
<comment type="caution">
    <text evidence="1">The sequence shown here is derived from an EMBL/GenBank/DDBJ whole genome shotgun (WGS) entry which is preliminary data.</text>
</comment>
<keyword evidence="2" id="KW-1185">Reference proteome</keyword>
<protein>
    <submittedName>
        <fullName evidence="1">Uncharacterized protein</fullName>
    </submittedName>
</protein>
<reference evidence="1 2" key="1">
    <citation type="submission" date="2020-06" db="EMBL/GenBank/DDBJ databases">
        <title>Transcriptomic and genomic resources for Thalictrum thalictroides and T. hernandezii: Facilitating candidate gene discovery in an emerging model plant lineage.</title>
        <authorList>
            <person name="Arias T."/>
            <person name="Riano-Pachon D.M."/>
            <person name="Di Stilio V.S."/>
        </authorList>
    </citation>
    <scope>NUCLEOTIDE SEQUENCE [LARGE SCALE GENOMIC DNA]</scope>
    <source>
        <strain evidence="2">cv. WT478/WT964</strain>
        <tissue evidence="1">Leaves</tissue>
    </source>
</reference>
<dbReference type="EMBL" id="JABWDY010007202">
    <property type="protein sequence ID" value="KAF5203144.1"/>
    <property type="molecule type" value="Genomic_DNA"/>
</dbReference>
<evidence type="ECO:0000313" key="2">
    <source>
        <dbReference type="Proteomes" id="UP000554482"/>
    </source>
</evidence>
<sequence>MLSSTTRNTSYSFDGRLGFIISLTSCSLLNCQCHRSTSCMRCNIPICLKRQTPFQICRSCDGVLYGNLERLYKHMESVVKTLELISSQI</sequence>
<dbReference type="Proteomes" id="UP000554482">
    <property type="component" value="Unassembled WGS sequence"/>
</dbReference>